<organism evidence="2 3">
    <name type="scientific">Morus notabilis</name>
    <dbReference type="NCBI Taxonomy" id="981085"/>
    <lineage>
        <taxon>Eukaryota</taxon>
        <taxon>Viridiplantae</taxon>
        <taxon>Streptophyta</taxon>
        <taxon>Embryophyta</taxon>
        <taxon>Tracheophyta</taxon>
        <taxon>Spermatophyta</taxon>
        <taxon>Magnoliopsida</taxon>
        <taxon>eudicotyledons</taxon>
        <taxon>Gunneridae</taxon>
        <taxon>Pentapetalae</taxon>
        <taxon>rosids</taxon>
        <taxon>fabids</taxon>
        <taxon>Rosales</taxon>
        <taxon>Moraceae</taxon>
        <taxon>Moreae</taxon>
        <taxon>Morus</taxon>
    </lineage>
</organism>
<sequence>MLSCRSQTLTLPFVDPEASTPTPIDPRPFTPPPIDPPRLLLILDLLSPPSPDVSPSSAYCHVLLQQNSEKV</sequence>
<feature type="compositionally biased region" description="Polar residues" evidence="1">
    <location>
        <begin position="1"/>
        <end position="10"/>
    </location>
</feature>
<dbReference type="Proteomes" id="UP000030645">
    <property type="component" value="Unassembled WGS sequence"/>
</dbReference>
<proteinExistence type="predicted"/>
<feature type="region of interest" description="Disordered" evidence="1">
    <location>
        <begin position="1"/>
        <end position="31"/>
    </location>
</feature>
<evidence type="ECO:0000313" key="2">
    <source>
        <dbReference type="EMBL" id="EXB38409.1"/>
    </source>
</evidence>
<evidence type="ECO:0000313" key="3">
    <source>
        <dbReference type="Proteomes" id="UP000030645"/>
    </source>
</evidence>
<dbReference type="AlphaFoldDB" id="W9QJ37"/>
<accession>W9QJ37</accession>
<name>W9QJ37_9ROSA</name>
<keyword evidence="3" id="KW-1185">Reference proteome</keyword>
<evidence type="ECO:0000256" key="1">
    <source>
        <dbReference type="SAM" id="MobiDB-lite"/>
    </source>
</evidence>
<protein>
    <submittedName>
        <fullName evidence="2">Uncharacterized protein</fullName>
    </submittedName>
</protein>
<gene>
    <name evidence="2" type="ORF">L484_022308</name>
</gene>
<dbReference type="EMBL" id="KE343693">
    <property type="protein sequence ID" value="EXB38409.1"/>
    <property type="molecule type" value="Genomic_DNA"/>
</dbReference>
<reference evidence="3" key="1">
    <citation type="submission" date="2013-01" db="EMBL/GenBank/DDBJ databases">
        <title>Draft Genome Sequence of a Mulberry Tree, Morus notabilis C.K. Schneid.</title>
        <authorList>
            <person name="He N."/>
            <person name="Zhao S."/>
        </authorList>
    </citation>
    <scope>NUCLEOTIDE SEQUENCE</scope>
</reference>